<dbReference type="PANTHER" id="PTHR15960">
    <property type="entry name" value="LD44032P"/>
    <property type="match status" value="1"/>
</dbReference>
<dbReference type="GO" id="GO:0043162">
    <property type="term" value="P:ubiquitin-dependent protein catabolic process via the multivesicular body sorting pathway"/>
    <property type="evidence" value="ECO:0007669"/>
    <property type="project" value="InterPro"/>
</dbReference>
<feature type="region of interest" description="Disordered" evidence="1">
    <location>
        <begin position="1"/>
        <end position="52"/>
    </location>
</feature>
<evidence type="ECO:0000313" key="3">
    <source>
        <dbReference type="EMBL" id="KAJ7959268.1"/>
    </source>
</evidence>
<dbReference type="GO" id="GO:0000813">
    <property type="term" value="C:ESCRT I complex"/>
    <property type="evidence" value="ECO:0007669"/>
    <property type="project" value="InterPro"/>
</dbReference>
<evidence type="ECO:0000259" key="2">
    <source>
        <dbReference type="PROSITE" id="PS50030"/>
    </source>
</evidence>
<keyword evidence="4" id="KW-1185">Reference proteome</keyword>
<feature type="compositionally biased region" description="Low complexity" evidence="1">
    <location>
        <begin position="1"/>
        <end position="14"/>
    </location>
</feature>
<name>A0AAD7LJJ7_QUISA</name>
<comment type="caution">
    <text evidence="3">The sequence shown here is derived from an EMBL/GenBank/DDBJ whole genome shotgun (WGS) entry which is preliminary data.</text>
</comment>
<dbReference type="Gene3D" id="1.20.120.1920">
    <property type="entry name" value="UBAP1 SOUBA domain"/>
    <property type="match status" value="1"/>
</dbReference>
<reference evidence="3" key="1">
    <citation type="journal article" date="2023" name="Science">
        <title>Elucidation of the pathway for biosynthesis of saponin adjuvants from the soapbark tree.</title>
        <authorList>
            <person name="Reed J."/>
            <person name="Orme A."/>
            <person name="El-Demerdash A."/>
            <person name="Owen C."/>
            <person name="Martin L.B.B."/>
            <person name="Misra R.C."/>
            <person name="Kikuchi S."/>
            <person name="Rejzek M."/>
            <person name="Martin A.C."/>
            <person name="Harkess A."/>
            <person name="Leebens-Mack J."/>
            <person name="Louveau T."/>
            <person name="Stephenson M.J."/>
            <person name="Osbourn A."/>
        </authorList>
    </citation>
    <scope>NUCLEOTIDE SEQUENCE</scope>
    <source>
        <strain evidence="3">S10</strain>
    </source>
</reference>
<proteinExistence type="predicted"/>
<feature type="domain" description="UBA" evidence="2">
    <location>
        <begin position="170"/>
        <end position="201"/>
    </location>
</feature>
<dbReference type="InterPro" id="IPR042575">
    <property type="entry name" value="UBAP1_C"/>
</dbReference>
<accession>A0AAD7LJJ7</accession>
<dbReference type="Proteomes" id="UP001163823">
    <property type="component" value="Chromosome 8"/>
</dbReference>
<organism evidence="3 4">
    <name type="scientific">Quillaja saponaria</name>
    <name type="common">Soap bark tree</name>
    <dbReference type="NCBI Taxonomy" id="32244"/>
    <lineage>
        <taxon>Eukaryota</taxon>
        <taxon>Viridiplantae</taxon>
        <taxon>Streptophyta</taxon>
        <taxon>Embryophyta</taxon>
        <taxon>Tracheophyta</taxon>
        <taxon>Spermatophyta</taxon>
        <taxon>Magnoliopsida</taxon>
        <taxon>eudicotyledons</taxon>
        <taxon>Gunneridae</taxon>
        <taxon>Pentapetalae</taxon>
        <taxon>rosids</taxon>
        <taxon>fabids</taxon>
        <taxon>Fabales</taxon>
        <taxon>Quillajaceae</taxon>
        <taxon>Quillaja</taxon>
    </lineage>
</organism>
<dbReference type="KEGG" id="qsa:O6P43_019870"/>
<gene>
    <name evidence="3" type="ORF">O6P43_019870</name>
</gene>
<dbReference type="AlphaFoldDB" id="A0AAD7LJJ7"/>
<dbReference type="PROSITE" id="PS50030">
    <property type="entry name" value="UBA"/>
    <property type="match status" value="1"/>
</dbReference>
<dbReference type="GO" id="GO:0043130">
    <property type="term" value="F:ubiquitin binding"/>
    <property type="evidence" value="ECO:0007669"/>
    <property type="project" value="InterPro"/>
</dbReference>
<feature type="compositionally biased region" description="Polar residues" evidence="1">
    <location>
        <begin position="43"/>
        <end position="52"/>
    </location>
</feature>
<sequence length="204" mass="22058">MFRPATSSSSSPASHPMYGPSLYPKVSQPGNDGVPSVGRPSLHHQTSSPSSCSGLGIRVAIIPEYRITLPPNISPHIGEIPRSNFQFNFEFERKVLAEIEKESPNWSRLGLENLPSKASESTPSMGSTADSIVSKYVALGLSREAVPIAVVNYGDDPSKVREFVNGYTILREMGFSSSSVCEALLMNDNDTDKALAYFLNNSSS</sequence>
<dbReference type="SUPFAM" id="SSF46934">
    <property type="entry name" value="UBA-like"/>
    <property type="match status" value="1"/>
</dbReference>
<dbReference type="InterPro" id="IPR038870">
    <property type="entry name" value="UBAP1"/>
</dbReference>
<protein>
    <submittedName>
        <fullName evidence="3">Proline-rich cell wall-like protein</fullName>
    </submittedName>
</protein>
<dbReference type="PANTHER" id="PTHR15960:SF5">
    <property type="entry name" value="LD44032P"/>
    <property type="match status" value="1"/>
</dbReference>
<dbReference type="InterPro" id="IPR015940">
    <property type="entry name" value="UBA"/>
</dbReference>
<dbReference type="FunFam" id="1.20.120.1920:FF:000003">
    <property type="entry name" value="Ubiquitin-associated/translation elongation factor EF1B protein"/>
    <property type="match status" value="1"/>
</dbReference>
<dbReference type="EMBL" id="JARAOO010000008">
    <property type="protein sequence ID" value="KAJ7959268.1"/>
    <property type="molecule type" value="Genomic_DNA"/>
</dbReference>
<evidence type="ECO:0000256" key="1">
    <source>
        <dbReference type="SAM" id="MobiDB-lite"/>
    </source>
</evidence>
<dbReference type="InterPro" id="IPR009060">
    <property type="entry name" value="UBA-like_sf"/>
</dbReference>
<evidence type="ECO:0000313" key="4">
    <source>
        <dbReference type="Proteomes" id="UP001163823"/>
    </source>
</evidence>